<dbReference type="Proteomes" id="UP001210865">
    <property type="component" value="Chromosome"/>
</dbReference>
<protein>
    <recommendedName>
        <fullName evidence="3">YceI family protein</fullName>
    </recommendedName>
</protein>
<accession>A0ABY7NMC3</accession>
<keyword evidence="2" id="KW-1185">Reference proteome</keyword>
<dbReference type="RefSeq" id="WP_270077027.1">
    <property type="nucleotide sequence ID" value="NZ_CP115174.1"/>
</dbReference>
<name>A0ABY7NMC3_9SPHN</name>
<evidence type="ECO:0000313" key="1">
    <source>
        <dbReference type="EMBL" id="WBO22382.1"/>
    </source>
</evidence>
<proteinExistence type="predicted"/>
<evidence type="ECO:0000313" key="2">
    <source>
        <dbReference type="Proteomes" id="UP001210865"/>
    </source>
</evidence>
<organism evidence="1 2">
    <name type="scientific">Sphingomonas abietis</name>
    <dbReference type="NCBI Taxonomy" id="3012344"/>
    <lineage>
        <taxon>Bacteria</taxon>
        <taxon>Pseudomonadati</taxon>
        <taxon>Pseudomonadota</taxon>
        <taxon>Alphaproteobacteria</taxon>
        <taxon>Sphingomonadales</taxon>
        <taxon>Sphingomonadaceae</taxon>
        <taxon>Sphingomonas</taxon>
    </lineage>
</organism>
<evidence type="ECO:0008006" key="3">
    <source>
        <dbReference type="Google" id="ProtNLM"/>
    </source>
</evidence>
<reference evidence="1 2" key="1">
    <citation type="submission" date="2022-12" db="EMBL/GenBank/DDBJ databases">
        <title>Sphingomonas abieness sp. nov., an endophytic bacterium isolated from Abies koreana.</title>
        <authorList>
            <person name="Jiang L."/>
            <person name="Lee J."/>
        </authorList>
    </citation>
    <scope>NUCLEOTIDE SEQUENCE [LARGE SCALE GENOMIC DNA]</scope>
    <source>
        <strain evidence="2">PAMB 00755</strain>
    </source>
</reference>
<sequence length="101" mass="10603">MADIDGQWDSVAQSPMGEQVSVLTLTSKPDGSFAGTNSGPMGSLDVTDGQVSGDLVTFKMELKVPFPMMLTVEGRLDGDTMEGTIDTGAFGKFPVKATRKA</sequence>
<dbReference type="EMBL" id="CP115174">
    <property type="protein sequence ID" value="WBO22382.1"/>
    <property type="molecule type" value="Genomic_DNA"/>
</dbReference>
<gene>
    <name evidence="1" type="ORF">PBT88_19955</name>
</gene>